<dbReference type="Pfam" id="PF00875">
    <property type="entry name" value="DNA_photolyase"/>
    <property type="match status" value="1"/>
</dbReference>
<evidence type="ECO:0000256" key="2">
    <source>
        <dbReference type="PIRSR" id="PIRSR602081-1"/>
    </source>
</evidence>
<feature type="domain" description="Photolyase/cryptochrome alpha/beta" evidence="4">
    <location>
        <begin position="478"/>
        <end position="612"/>
    </location>
</feature>
<dbReference type="InterPro" id="IPR006050">
    <property type="entry name" value="DNA_photolyase_N"/>
</dbReference>
<evidence type="ECO:0000313" key="6">
    <source>
        <dbReference type="Proteomes" id="UP000265515"/>
    </source>
</evidence>
<reference evidence="5 6" key="1">
    <citation type="journal article" date="2018" name="Cell">
        <title>The Chara Genome: Secondary Complexity and Implications for Plant Terrestrialization.</title>
        <authorList>
            <person name="Nishiyama T."/>
            <person name="Sakayama H."/>
            <person name="Vries J.D."/>
            <person name="Buschmann H."/>
            <person name="Saint-Marcoux D."/>
            <person name="Ullrich K.K."/>
            <person name="Haas F.B."/>
            <person name="Vanderstraeten L."/>
            <person name="Becker D."/>
            <person name="Lang D."/>
            <person name="Vosolsobe S."/>
            <person name="Rombauts S."/>
            <person name="Wilhelmsson P.K.I."/>
            <person name="Janitza P."/>
            <person name="Kern R."/>
            <person name="Heyl A."/>
            <person name="Rumpler F."/>
            <person name="Villalobos L.I.A.C."/>
            <person name="Clay J.M."/>
            <person name="Skokan R."/>
            <person name="Toyoda A."/>
            <person name="Suzuki Y."/>
            <person name="Kagoshima H."/>
            <person name="Schijlen E."/>
            <person name="Tajeshwar N."/>
            <person name="Catarino B."/>
            <person name="Hetherington A.J."/>
            <person name="Saltykova A."/>
            <person name="Bonnot C."/>
            <person name="Breuninger H."/>
            <person name="Symeonidi A."/>
            <person name="Radhakrishnan G.V."/>
            <person name="Van Nieuwerburgh F."/>
            <person name="Deforce D."/>
            <person name="Chang C."/>
            <person name="Karol K.G."/>
            <person name="Hedrich R."/>
            <person name="Ulvskov P."/>
            <person name="Glockner G."/>
            <person name="Delwiche C.F."/>
            <person name="Petrasek J."/>
            <person name="Van de Peer Y."/>
            <person name="Friml J."/>
            <person name="Beilby M."/>
            <person name="Dolan L."/>
            <person name="Kohara Y."/>
            <person name="Sugano S."/>
            <person name="Fujiyama A."/>
            <person name="Delaux P.-M."/>
            <person name="Quint M."/>
            <person name="TheiBen G."/>
            <person name="Hagemann M."/>
            <person name="Harholt J."/>
            <person name="Dunand C."/>
            <person name="Zachgo S."/>
            <person name="Langdale J."/>
            <person name="Maumus F."/>
            <person name="Straeten D.V.D."/>
            <person name="Gould S.B."/>
            <person name="Rensing S.A."/>
        </authorList>
    </citation>
    <scope>NUCLEOTIDE SEQUENCE [LARGE SCALE GENOMIC DNA]</scope>
    <source>
        <strain evidence="5 6">S276</strain>
    </source>
</reference>
<dbReference type="SUPFAM" id="SSF52540">
    <property type="entry name" value="P-loop containing nucleoside triphosphate hydrolases"/>
    <property type="match status" value="1"/>
</dbReference>
<proteinExistence type="inferred from homology"/>
<dbReference type="PANTHER" id="PTHR11455">
    <property type="entry name" value="CRYPTOCHROME"/>
    <property type="match status" value="1"/>
</dbReference>
<keyword evidence="2" id="KW-0285">Flavoprotein</keyword>
<dbReference type="SUPFAM" id="SSF48173">
    <property type="entry name" value="Cryptochrome/photolyase FAD-binding domain"/>
    <property type="match status" value="1"/>
</dbReference>
<feature type="region of interest" description="Disordered" evidence="3">
    <location>
        <begin position="456"/>
        <end position="475"/>
    </location>
</feature>
<feature type="binding site" evidence="2">
    <location>
        <begin position="731"/>
        <end position="735"/>
    </location>
    <ligand>
        <name>FAD</name>
        <dbReference type="ChEBI" id="CHEBI:57692"/>
    </ligand>
</feature>
<dbReference type="AlphaFoldDB" id="A0A388LNP0"/>
<comment type="cofactor">
    <cofactor evidence="2">
        <name>FAD</name>
        <dbReference type="ChEBI" id="CHEBI:57692"/>
    </cofactor>
    <text evidence="2">Binds 1 FAD per subunit.</text>
</comment>
<protein>
    <recommendedName>
        <fullName evidence="4">Photolyase/cryptochrome alpha/beta domain-containing protein</fullName>
    </recommendedName>
</protein>
<dbReference type="SUPFAM" id="SSF52425">
    <property type="entry name" value="Cryptochrome/photolyase, N-terminal domain"/>
    <property type="match status" value="1"/>
</dbReference>
<dbReference type="OrthoDB" id="435881at2759"/>
<dbReference type="Gene3D" id="1.25.40.80">
    <property type="match status" value="1"/>
</dbReference>
<dbReference type="Gramene" id="GBG83833">
    <property type="protein sequence ID" value="GBG83833"/>
    <property type="gene ID" value="CBR_g37632"/>
</dbReference>
<dbReference type="PANTHER" id="PTHR11455:SF2">
    <property type="entry name" value="BLUE-LIGHT PHOTORECEPTOR PHR2"/>
    <property type="match status" value="1"/>
</dbReference>
<evidence type="ECO:0000259" key="4">
    <source>
        <dbReference type="PROSITE" id="PS51645"/>
    </source>
</evidence>
<dbReference type="Gene3D" id="3.40.50.620">
    <property type="entry name" value="HUPs"/>
    <property type="match status" value="1"/>
</dbReference>
<dbReference type="EMBL" id="BFEA01000453">
    <property type="protein sequence ID" value="GBG83833.1"/>
    <property type="molecule type" value="Genomic_DNA"/>
</dbReference>
<dbReference type="InterPro" id="IPR036155">
    <property type="entry name" value="Crypto/Photolyase_N_sf"/>
</dbReference>
<dbReference type="InterPro" id="IPR014729">
    <property type="entry name" value="Rossmann-like_a/b/a_fold"/>
</dbReference>
<dbReference type="GO" id="GO:0003677">
    <property type="term" value="F:DNA binding"/>
    <property type="evidence" value="ECO:0007669"/>
    <property type="project" value="TreeGrafter"/>
</dbReference>
<accession>A0A388LNP0</accession>
<keyword evidence="2" id="KW-0274">FAD</keyword>
<dbReference type="Proteomes" id="UP000265515">
    <property type="component" value="Unassembled WGS sequence"/>
</dbReference>
<dbReference type="STRING" id="69332.A0A388LNP0"/>
<sequence length="820" mass="87680">MEAAGGLGSSLKILVLGTTGVGKSLVIDTLLGRKASKSSRRGRFQLQEFQQAVSGRQLHVLEASGMSKPGDLEEVRRQLIKRQLAVDVIIYVDRAGVPDSSSLNLLQLAGDKFGGGMWGVTLFALTYSGALEPEVVVPDVDQLIADWTAGMERALRGEERKHVLSLPEVVSLRVGGGNDLFEVDRASIFGAVERVVRNGSVFVPDSQDRRASRRSSGLIELGNLMDNNVVRAERILLSGRRQESARPQPKPALREDGGAALHGGKKKERDVCVEESGGCVEQQNAGRPLEEHRMLAARPQIAAAASLSLALQAATMAVTPLVSKSLAELSAGGRGRQSSSVSPATANKQPSIALYRQSRQEEEGGALAQSAGEEVSKTRGASALMASLAPVQAPAMVLGVPSGAQSKVLPAPAKKASSGAALGAAAAGLNLSVTAGMTSGSSTDRSRAGRLSAFPDFQRLPSTGRGSTDPKGAPGARKASLVWFRNDLRVHDNEALLKANNESLSILCVYCFDPRDYGKSSSGFDKTGPYRAKFLLECVADLRKNLRAKGNDLVVRIGKPEEVIGKLAREVGAEAVYAHQEVTHEELEMEERVAATLKEEGIETKYSWGSTLYHLEDLPFKLEDMPSNYGGFREKVQNLRVRATAQAPDSLRPLPARGGVKVGEIPTLQELGLNVGSTGNSRQDRKGAGAQFELIGGETEAMSRLKTFVAEANGRRKASANGEKLYGANFSCKISPWLAMGCLSPRKMYEDLKNTKGAAARGISSDGAWSTDESNGLNWLVFELLWRDFFRFITKKYGSHRKDQELSPAMASSGAALACA</sequence>
<evidence type="ECO:0000256" key="1">
    <source>
        <dbReference type="ARBA" id="ARBA00005862"/>
    </source>
</evidence>
<feature type="region of interest" description="Disordered" evidence="3">
    <location>
        <begin position="240"/>
        <end position="268"/>
    </location>
</feature>
<comment type="similarity">
    <text evidence="1">Belongs to the DNA photolyase class-1 family.</text>
</comment>
<comment type="caution">
    <text evidence="5">The sequence shown here is derived from an EMBL/GenBank/DDBJ whole genome shotgun (WGS) entry which is preliminary data.</text>
</comment>
<dbReference type="GO" id="GO:0000719">
    <property type="term" value="P:photoreactive repair"/>
    <property type="evidence" value="ECO:0007669"/>
    <property type="project" value="TreeGrafter"/>
</dbReference>
<dbReference type="PROSITE" id="PS51645">
    <property type="entry name" value="PHR_CRY_ALPHA_BETA"/>
    <property type="match status" value="1"/>
</dbReference>
<gene>
    <name evidence="5" type="ORF">CBR_g37632</name>
</gene>
<dbReference type="InterPro" id="IPR027417">
    <property type="entry name" value="P-loop_NTPase"/>
</dbReference>
<evidence type="ECO:0000256" key="3">
    <source>
        <dbReference type="SAM" id="MobiDB-lite"/>
    </source>
</evidence>
<evidence type="ECO:0000313" key="5">
    <source>
        <dbReference type="EMBL" id="GBG83833.1"/>
    </source>
</evidence>
<dbReference type="InterPro" id="IPR002081">
    <property type="entry name" value="Cryptochrome/DNA_photolyase_1"/>
</dbReference>
<dbReference type="Gene3D" id="3.40.50.300">
    <property type="entry name" value="P-loop containing nucleotide triphosphate hydrolases"/>
    <property type="match status" value="1"/>
</dbReference>
<dbReference type="GO" id="GO:0071949">
    <property type="term" value="F:FAD binding"/>
    <property type="evidence" value="ECO:0007669"/>
    <property type="project" value="TreeGrafter"/>
</dbReference>
<dbReference type="GO" id="GO:0003904">
    <property type="term" value="F:deoxyribodipyrimidine photo-lyase activity"/>
    <property type="evidence" value="ECO:0007669"/>
    <property type="project" value="TreeGrafter"/>
</dbReference>
<keyword evidence="6" id="KW-1185">Reference proteome</keyword>
<dbReference type="InterPro" id="IPR036134">
    <property type="entry name" value="Crypto/Photolyase_FAD-like_sf"/>
</dbReference>
<name>A0A388LNP0_CHABU</name>
<organism evidence="5 6">
    <name type="scientific">Chara braunii</name>
    <name type="common">Braun's stonewort</name>
    <dbReference type="NCBI Taxonomy" id="69332"/>
    <lineage>
        <taxon>Eukaryota</taxon>
        <taxon>Viridiplantae</taxon>
        <taxon>Streptophyta</taxon>
        <taxon>Charophyceae</taxon>
        <taxon>Charales</taxon>
        <taxon>Characeae</taxon>
        <taxon>Chara</taxon>
    </lineage>
</organism>
<feature type="binding site" evidence="2">
    <location>
        <begin position="783"/>
        <end position="790"/>
    </location>
    <ligand>
        <name>FAD</name>
        <dbReference type="ChEBI" id="CHEBI:57692"/>
    </ligand>
</feature>